<dbReference type="EMBL" id="JAAZNV010000009">
    <property type="protein sequence ID" value="NMB91709.1"/>
    <property type="molecule type" value="Genomic_DNA"/>
</dbReference>
<sequence length="516" mass="60096">MDKAPTTLRKKHLIFIPILIITILTIAEVCMFKAFPTLDYDEIVVFNISKQPWDVFVKSISSEPHPIGFYLILKLISWRGNFLTRTILLALGNSLMALSLLIGNKYKVWERNKLYPGICLFIASYAFFTCTTRVKQDVLTTPLLFLFLTLYLIFKDTKNTTALSFMTLATVVMMLLGLRPFINSLVIWIYELTLQTKAKRNAESNTLRQIYICLLVIGLFFVTYMGAFGISQVVNNLDRMVWVKNFDNNFSRIITQVYLPFKGARRYSEVSFAVLLTLMIKELKDIKEGKIKGTEKDILVITIATLILGYITQSYVNIRYSIFMLLLFNLLISKYLYKINLNIVSFITFSYLILTIVLATIYFTDLNNNNTALKEYLKRYASINNDGMLWLTDGYPMSSIYLSTYPELSNRIHAIHLDDDYYIDYDVLTLERNRNKSYWKDIGKENIMSLLENQFKSGYRRVLYATNKSKTSSYMRTDLLRYLEEKCTLKKIEDLEKFAWMFIYYEGCNPNAPAIQ</sequence>
<feature type="transmembrane region" description="Helical" evidence="1">
    <location>
        <begin position="82"/>
        <end position="102"/>
    </location>
</feature>
<name>A0A7X9E731_UNCKA</name>
<dbReference type="Proteomes" id="UP000590542">
    <property type="component" value="Unassembled WGS sequence"/>
</dbReference>
<feature type="transmembrane region" description="Helical" evidence="1">
    <location>
        <begin position="344"/>
        <end position="363"/>
    </location>
</feature>
<keyword evidence="1" id="KW-0812">Transmembrane</keyword>
<accession>A0A7X9E731</accession>
<keyword evidence="1" id="KW-1133">Transmembrane helix</keyword>
<feature type="transmembrane region" description="Helical" evidence="1">
    <location>
        <begin position="12"/>
        <end position="35"/>
    </location>
</feature>
<evidence type="ECO:0000313" key="2">
    <source>
        <dbReference type="EMBL" id="NMB91709.1"/>
    </source>
</evidence>
<feature type="transmembrane region" description="Helical" evidence="1">
    <location>
        <begin position="210"/>
        <end position="230"/>
    </location>
</feature>
<protein>
    <recommendedName>
        <fullName evidence="4">Glycosyltransferase RgtA/B/C/D-like domain-containing protein</fullName>
    </recommendedName>
</protein>
<evidence type="ECO:0000256" key="1">
    <source>
        <dbReference type="SAM" id="Phobius"/>
    </source>
</evidence>
<dbReference type="AlphaFoldDB" id="A0A7X9E731"/>
<feature type="transmembrane region" description="Helical" evidence="1">
    <location>
        <begin position="166"/>
        <end position="190"/>
    </location>
</feature>
<gene>
    <name evidence="2" type="ORF">GYA37_02585</name>
</gene>
<evidence type="ECO:0008006" key="4">
    <source>
        <dbReference type="Google" id="ProtNLM"/>
    </source>
</evidence>
<reference evidence="2 3" key="1">
    <citation type="journal article" date="2020" name="Biotechnol. Biofuels">
        <title>New insights from the biogas microbiome by comprehensive genome-resolved metagenomics of nearly 1600 species originating from multiple anaerobic digesters.</title>
        <authorList>
            <person name="Campanaro S."/>
            <person name="Treu L."/>
            <person name="Rodriguez-R L.M."/>
            <person name="Kovalovszki A."/>
            <person name="Ziels R.M."/>
            <person name="Maus I."/>
            <person name="Zhu X."/>
            <person name="Kougias P.G."/>
            <person name="Basile A."/>
            <person name="Luo G."/>
            <person name="Schluter A."/>
            <person name="Konstantinidis K.T."/>
            <person name="Angelidaki I."/>
        </authorList>
    </citation>
    <scope>NUCLEOTIDE SEQUENCE [LARGE SCALE GENOMIC DNA]</scope>
    <source>
        <strain evidence="2">AS27yjCOA_202</strain>
    </source>
</reference>
<organism evidence="2 3">
    <name type="scientific">candidate division WWE3 bacterium</name>
    <dbReference type="NCBI Taxonomy" id="2053526"/>
    <lineage>
        <taxon>Bacteria</taxon>
        <taxon>Katanobacteria</taxon>
    </lineage>
</organism>
<proteinExistence type="predicted"/>
<comment type="caution">
    <text evidence="2">The sequence shown here is derived from an EMBL/GenBank/DDBJ whole genome shotgun (WGS) entry which is preliminary data.</text>
</comment>
<keyword evidence="1" id="KW-0472">Membrane</keyword>
<feature type="transmembrane region" description="Helical" evidence="1">
    <location>
        <begin position="138"/>
        <end position="154"/>
    </location>
</feature>
<evidence type="ECO:0000313" key="3">
    <source>
        <dbReference type="Proteomes" id="UP000590542"/>
    </source>
</evidence>
<feature type="transmembrane region" description="Helical" evidence="1">
    <location>
        <begin position="296"/>
        <end position="312"/>
    </location>
</feature>